<dbReference type="AlphaFoldDB" id="A0A518REU9"/>
<dbReference type="EMBL" id="CP042239">
    <property type="protein sequence ID" value="QDX25953.1"/>
    <property type="molecule type" value="Genomic_DNA"/>
</dbReference>
<dbReference type="KEGG" id="ssua:FPZ54_07900"/>
<sequence length="377" mass="40479">MTYDLLIAGGGINGCAIAREAALLGLKTLLVERDALAAHTSSASSKLIHGGLRYLETYEFRLVREALHERERMLATAPQLIRPMAFVLPHAHAVRPWWMVRAGLYLYDLLGVGSSLPRSRSLGRDDPRLAPLIPDSSGFLYWDAQVDDVALTRANAADAIANGAEVVTGVAVTGARRGHTGWDIALSDGRTVAARAIVNAAGPWVKQLLATLAIPTDSGLRLVKGSHITVPALWEGDHAYILQQPDRRVVFAAPWQGQTMIGTTDVPVAHPDDAGIDAAEIDYLCAAANRYFRQQIAPADVTGTWSGIRALHDDGAGEARAVTRDYHLELDTDGAPILSIFGGKITTARALAEHAMRKLAPALGITARPVTRDRPLP</sequence>
<dbReference type="SUPFAM" id="SSF51905">
    <property type="entry name" value="FAD/NAD(P)-binding domain"/>
    <property type="match status" value="1"/>
</dbReference>
<dbReference type="InterPro" id="IPR006076">
    <property type="entry name" value="FAD-dep_OxRdtase"/>
</dbReference>
<dbReference type="Gene3D" id="3.50.50.60">
    <property type="entry name" value="FAD/NAD(P)-binding domain"/>
    <property type="match status" value="1"/>
</dbReference>
<dbReference type="OrthoDB" id="9766796at2"/>
<dbReference type="EC" id="1.1.5.3" evidence="7"/>
<organism evidence="7 8">
    <name type="scientific">Sphingomonas suaedae</name>
    <dbReference type="NCBI Taxonomy" id="2599297"/>
    <lineage>
        <taxon>Bacteria</taxon>
        <taxon>Pseudomonadati</taxon>
        <taxon>Pseudomonadota</taxon>
        <taxon>Alphaproteobacteria</taxon>
        <taxon>Sphingomonadales</taxon>
        <taxon>Sphingomonadaceae</taxon>
        <taxon>Sphingomonas</taxon>
    </lineage>
</organism>
<comment type="cofactor">
    <cofactor evidence="1">
        <name>FAD</name>
        <dbReference type="ChEBI" id="CHEBI:57692"/>
    </cofactor>
</comment>
<dbReference type="PANTHER" id="PTHR11985">
    <property type="entry name" value="GLYCEROL-3-PHOSPHATE DEHYDROGENASE"/>
    <property type="match status" value="1"/>
</dbReference>
<accession>A0A518REU9</accession>
<dbReference type="Pfam" id="PF01266">
    <property type="entry name" value="DAO"/>
    <property type="match status" value="1"/>
</dbReference>
<feature type="domain" description="FAD dependent oxidoreductase" evidence="6">
    <location>
        <begin position="4"/>
        <end position="348"/>
    </location>
</feature>
<dbReference type="InterPro" id="IPR036188">
    <property type="entry name" value="FAD/NAD-bd_sf"/>
</dbReference>
<evidence type="ECO:0000256" key="4">
    <source>
        <dbReference type="ARBA" id="ARBA00022827"/>
    </source>
</evidence>
<keyword evidence="8" id="KW-1185">Reference proteome</keyword>
<dbReference type="Gene3D" id="3.30.9.10">
    <property type="entry name" value="D-Amino Acid Oxidase, subunit A, domain 2"/>
    <property type="match status" value="1"/>
</dbReference>
<gene>
    <name evidence="7" type="ORF">FPZ54_07900</name>
</gene>
<dbReference type="PANTHER" id="PTHR11985:SF15">
    <property type="entry name" value="GLYCEROL-3-PHOSPHATE DEHYDROGENASE, MITOCHONDRIAL"/>
    <property type="match status" value="1"/>
</dbReference>
<keyword evidence="5 7" id="KW-0560">Oxidoreductase</keyword>
<keyword evidence="4" id="KW-0274">FAD</keyword>
<evidence type="ECO:0000256" key="1">
    <source>
        <dbReference type="ARBA" id="ARBA00001974"/>
    </source>
</evidence>
<name>A0A518REU9_9SPHN</name>
<dbReference type="GO" id="GO:0004368">
    <property type="term" value="F:glycerol-3-phosphate dehydrogenase (quinone) activity"/>
    <property type="evidence" value="ECO:0007669"/>
    <property type="project" value="UniProtKB-EC"/>
</dbReference>
<evidence type="ECO:0000259" key="6">
    <source>
        <dbReference type="Pfam" id="PF01266"/>
    </source>
</evidence>
<dbReference type="NCBIfam" id="NF008899">
    <property type="entry name" value="PRK12266.1"/>
    <property type="match status" value="1"/>
</dbReference>
<dbReference type="Proteomes" id="UP000318055">
    <property type="component" value="Chromosome"/>
</dbReference>
<keyword evidence="3" id="KW-0285">Flavoprotein</keyword>
<evidence type="ECO:0000313" key="8">
    <source>
        <dbReference type="Proteomes" id="UP000318055"/>
    </source>
</evidence>
<protein>
    <submittedName>
        <fullName evidence="7">Glycerol-3-phosphate dehydrogenase</fullName>
        <ecNumber evidence="7">1.1.5.3</ecNumber>
    </submittedName>
</protein>
<dbReference type="RefSeq" id="WP_145846244.1">
    <property type="nucleotide sequence ID" value="NZ_CP042239.1"/>
</dbReference>
<dbReference type="NCBIfam" id="NF009906">
    <property type="entry name" value="PRK13369.1"/>
    <property type="match status" value="1"/>
</dbReference>
<proteinExistence type="inferred from homology"/>
<evidence type="ECO:0000256" key="5">
    <source>
        <dbReference type="ARBA" id="ARBA00023002"/>
    </source>
</evidence>
<dbReference type="PRINTS" id="PR01001">
    <property type="entry name" value="FADG3PDH"/>
</dbReference>
<comment type="similarity">
    <text evidence="2">Belongs to the FAD-dependent glycerol-3-phosphate dehydrogenase family.</text>
</comment>
<dbReference type="InterPro" id="IPR000447">
    <property type="entry name" value="G3P_DH_FAD-dep"/>
</dbReference>
<dbReference type="GO" id="GO:0046168">
    <property type="term" value="P:glycerol-3-phosphate catabolic process"/>
    <property type="evidence" value="ECO:0007669"/>
    <property type="project" value="TreeGrafter"/>
</dbReference>
<evidence type="ECO:0000256" key="2">
    <source>
        <dbReference type="ARBA" id="ARBA00007330"/>
    </source>
</evidence>
<reference evidence="7 8" key="1">
    <citation type="submission" date="2019-07" db="EMBL/GenBank/DDBJ databases">
        <title>Sphingomonas alkalisoli sp. nov., isolated from rhizosphere soil of Suaedae salsa.</title>
        <authorList>
            <person name="Zhang H."/>
            <person name="Xu L."/>
            <person name="Zhang J.-X."/>
            <person name="Sun J.-Q."/>
        </authorList>
    </citation>
    <scope>NUCLEOTIDE SEQUENCE [LARGE SCALE GENOMIC DNA]</scope>
    <source>
        <strain evidence="7 8">XS-10</strain>
    </source>
</reference>
<evidence type="ECO:0000256" key="3">
    <source>
        <dbReference type="ARBA" id="ARBA00022630"/>
    </source>
</evidence>
<evidence type="ECO:0000313" key="7">
    <source>
        <dbReference type="EMBL" id="QDX25953.1"/>
    </source>
</evidence>